<sequence length="93" mass="11063">MRTISYRIETRLDQVFEGQHNTQIDISSLIELGKLHYPKTNNQLLVWDKLTCEIMEYVEKNNPDFRRDNISKEIYGLDKLTISDSLRLWNLCS</sequence>
<dbReference type="Proteomes" id="UP000010472">
    <property type="component" value="Chromosome"/>
</dbReference>
<name>K9VUT8_9CYAN</name>
<gene>
    <name evidence="1" type="ORF">Cri9333_0342</name>
</gene>
<dbReference type="KEGG" id="cep:Cri9333_0342"/>
<dbReference type="EMBL" id="CP003620">
    <property type="protein sequence ID" value="AFZ11324.1"/>
    <property type="molecule type" value="Genomic_DNA"/>
</dbReference>
<keyword evidence="2" id="KW-1185">Reference proteome</keyword>
<dbReference type="AlphaFoldDB" id="K9VUT8"/>
<accession>K9VUT8</accession>
<evidence type="ECO:0000313" key="1">
    <source>
        <dbReference type="EMBL" id="AFZ11324.1"/>
    </source>
</evidence>
<evidence type="ECO:0000313" key="2">
    <source>
        <dbReference type="Proteomes" id="UP000010472"/>
    </source>
</evidence>
<dbReference type="HOGENOM" id="CLU_2394773_0_0_3"/>
<proteinExistence type="predicted"/>
<dbReference type="RefSeq" id="WP_015201465.1">
    <property type="nucleotide sequence ID" value="NC_019753.1"/>
</dbReference>
<protein>
    <submittedName>
        <fullName evidence="1">Uncharacterized protein</fullName>
    </submittedName>
</protein>
<organism evidence="1 2">
    <name type="scientific">Crinalium epipsammum PCC 9333</name>
    <dbReference type="NCBI Taxonomy" id="1173022"/>
    <lineage>
        <taxon>Bacteria</taxon>
        <taxon>Bacillati</taxon>
        <taxon>Cyanobacteriota</taxon>
        <taxon>Cyanophyceae</taxon>
        <taxon>Gomontiellales</taxon>
        <taxon>Gomontiellaceae</taxon>
        <taxon>Crinalium</taxon>
    </lineage>
</organism>
<reference evidence="1 2" key="1">
    <citation type="submission" date="2012-06" db="EMBL/GenBank/DDBJ databases">
        <title>Finished chromosome of genome of Crinalium epipsammum PCC 9333.</title>
        <authorList>
            <consortium name="US DOE Joint Genome Institute"/>
            <person name="Gugger M."/>
            <person name="Coursin T."/>
            <person name="Rippka R."/>
            <person name="Tandeau De Marsac N."/>
            <person name="Huntemann M."/>
            <person name="Wei C.-L."/>
            <person name="Han J."/>
            <person name="Detter J.C."/>
            <person name="Han C."/>
            <person name="Tapia R."/>
            <person name="Davenport K."/>
            <person name="Daligault H."/>
            <person name="Erkkila T."/>
            <person name="Gu W."/>
            <person name="Munk A.C.C."/>
            <person name="Teshima H."/>
            <person name="Xu Y."/>
            <person name="Chain P."/>
            <person name="Chen A."/>
            <person name="Krypides N."/>
            <person name="Mavromatis K."/>
            <person name="Markowitz V."/>
            <person name="Szeto E."/>
            <person name="Ivanova N."/>
            <person name="Mikhailova N."/>
            <person name="Ovchinnikova G."/>
            <person name="Pagani I."/>
            <person name="Pati A."/>
            <person name="Goodwin L."/>
            <person name="Peters L."/>
            <person name="Pitluck S."/>
            <person name="Woyke T."/>
            <person name="Kerfeld C."/>
        </authorList>
    </citation>
    <scope>NUCLEOTIDE SEQUENCE [LARGE SCALE GENOMIC DNA]</scope>
    <source>
        <strain evidence="1 2">PCC 9333</strain>
    </source>
</reference>